<keyword evidence="1" id="KW-0732">Signal</keyword>
<evidence type="ECO:0000256" key="1">
    <source>
        <dbReference type="SAM" id="SignalP"/>
    </source>
</evidence>
<organism evidence="2 3">
    <name type="scientific">Candidatus Woykebacteria bacterium RBG_13_40_7b</name>
    <dbReference type="NCBI Taxonomy" id="1802594"/>
    <lineage>
        <taxon>Bacteria</taxon>
        <taxon>Candidatus Woykeibacteriota</taxon>
    </lineage>
</organism>
<accession>A0A1G1W7U8</accession>
<gene>
    <name evidence="2" type="ORF">A2Y57_03005</name>
</gene>
<feature type="chain" id="PRO_5009581156" description="DUF4424 domain-containing protein" evidence="1">
    <location>
        <begin position="23"/>
        <end position="174"/>
    </location>
</feature>
<dbReference type="Proteomes" id="UP000177103">
    <property type="component" value="Unassembled WGS sequence"/>
</dbReference>
<feature type="signal peptide" evidence="1">
    <location>
        <begin position="1"/>
        <end position="22"/>
    </location>
</feature>
<dbReference type="AlphaFoldDB" id="A0A1G1W7U8"/>
<sequence>MIKEFLSLCFLLPLIFPSIASANTPITPNGTDFTKAGQDHYYTVVFDGEGEAAVLAKIKLTNKGKDDISSFSFEIPATSLRIINSVQEVYEQEEYCVQYKSYPSYKCNEYKFRPNYYNPTYHSFEPQTAKLSESYQVSVNLEKAIAESEETSLIFYYKAKGYVEKSWGGFQFCV</sequence>
<name>A0A1G1W7U8_9BACT</name>
<evidence type="ECO:0000313" key="3">
    <source>
        <dbReference type="Proteomes" id="UP000177103"/>
    </source>
</evidence>
<evidence type="ECO:0000313" key="2">
    <source>
        <dbReference type="EMBL" id="OGY23701.1"/>
    </source>
</evidence>
<protein>
    <recommendedName>
        <fullName evidence="4">DUF4424 domain-containing protein</fullName>
    </recommendedName>
</protein>
<proteinExistence type="predicted"/>
<comment type="caution">
    <text evidence="2">The sequence shown here is derived from an EMBL/GenBank/DDBJ whole genome shotgun (WGS) entry which is preliminary data.</text>
</comment>
<evidence type="ECO:0008006" key="4">
    <source>
        <dbReference type="Google" id="ProtNLM"/>
    </source>
</evidence>
<reference evidence="2 3" key="1">
    <citation type="journal article" date="2016" name="Nat. Commun.">
        <title>Thousands of microbial genomes shed light on interconnected biogeochemical processes in an aquifer system.</title>
        <authorList>
            <person name="Anantharaman K."/>
            <person name="Brown C.T."/>
            <person name="Hug L.A."/>
            <person name="Sharon I."/>
            <person name="Castelle C.J."/>
            <person name="Probst A.J."/>
            <person name="Thomas B.C."/>
            <person name="Singh A."/>
            <person name="Wilkins M.J."/>
            <person name="Karaoz U."/>
            <person name="Brodie E.L."/>
            <person name="Williams K.H."/>
            <person name="Hubbard S.S."/>
            <person name="Banfield J.F."/>
        </authorList>
    </citation>
    <scope>NUCLEOTIDE SEQUENCE [LARGE SCALE GENOMIC DNA]</scope>
</reference>
<dbReference type="EMBL" id="MHCQ01000040">
    <property type="protein sequence ID" value="OGY23701.1"/>
    <property type="molecule type" value="Genomic_DNA"/>
</dbReference>